<dbReference type="EMBL" id="QLMJ01000009">
    <property type="protein sequence ID" value="RAK35646.1"/>
    <property type="molecule type" value="Genomic_DNA"/>
</dbReference>
<reference evidence="1 2" key="1">
    <citation type="submission" date="2018-06" db="EMBL/GenBank/DDBJ databases">
        <title>Genomic Encyclopedia of Type Strains, Phase III (KMG-III): the genomes of soil and plant-associated and newly described type strains.</title>
        <authorList>
            <person name="Whitman W."/>
        </authorList>
    </citation>
    <scope>NUCLEOTIDE SEQUENCE [LARGE SCALE GENOMIC DNA]</scope>
    <source>
        <strain evidence="1 2">CGMCC 4.7090</strain>
    </source>
</reference>
<gene>
    <name evidence="1" type="ORF">B0I29_109119</name>
</gene>
<name>A0A327Z9M6_9ACTN</name>
<organism evidence="1 2">
    <name type="scientific">Actinoplanes lutulentus</name>
    <dbReference type="NCBI Taxonomy" id="1287878"/>
    <lineage>
        <taxon>Bacteria</taxon>
        <taxon>Bacillati</taxon>
        <taxon>Actinomycetota</taxon>
        <taxon>Actinomycetes</taxon>
        <taxon>Micromonosporales</taxon>
        <taxon>Micromonosporaceae</taxon>
        <taxon>Actinoplanes</taxon>
    </lineage>
</organism>
<keyword evidence="2" id="KW-1185">Reference proteome</keyword>
<accession>A0A327Z9M6</accession>
<evidence type="ECO:0000313" key="1">
    <source>
        <dbReference type="EMBL" id="RAK35646.1"/>
    </source>
</evidence>
<dbReference type="RefSeq" id="WP_111650666.1">
    <property type="nucleotide sequence ID" value="NZ_JACHWI010000006.1"/>
</dbReference>
<dbReference type="Proteomes" id="UP000249341">
    <property type="component" value="Unassembled WGS sequence"/>
</dbReference>
<protein>
    <submittedName>
        <fullName evidence="1">Uncharacterized protein</fullName>
    </submittedName>
</protein>
<comment type="caution">
    <text evidence="1">The sequence shown here is derived from an EMBL/GenBank/DDBJ whole genome shotgun (WGS) entry which is preliminary data.</text>
</comment>
<dbReference type="AlphaFoldDB" id="A0A327Z9M6"/>
<sequence>MTDDGSARLETLRGWWRLPDETRKEVRDLARAGRRHPDPEVAWVAWRWAEAVLPVGAPEPGKIRNILSAAGFWLQILVELGGAGDPIDPPQPSWLDRRRARRILRLGPPLN</sequence>
<evidence type="ECO:0000313" key="2">
    <source>
        <dbReference type="Proteomes" id="UP000249341"/>
    </source>
</evidence>
<proteinExistence type="predicted"/>
<dbReference type="OrthoDB" id="3296338at2"/>